<dbReference type="Gene3D" id="1.10.1380.10">
    <property type="entry name" value="Neutral endopeptidase , domain2"/>
    <property type="match status" value="1"/>
</dbReference>
<dbReference type="GO" id="GO:0004222">
    <property type="term" value="F:metalloendopeptidase activity"/>
    <property type="evidence" value="ECO:0007669"/>
    <property type="project" value="InterPro"/>
</dbReference>
<dbReference type="EMBL" id="BMAO01006828">
    <property type="protein sequence ID" value="GFR11858.1"/>
    <property type="molecule type" value="Genomic_DNA"/>
</dbReference>
<name>A0A8X6J661_TRICU</name>
<gene>
    <name evidence="3" type="ORF">TNCT_343781</name>
    <name evidence="4" type="ORF">TNCT_343782</name>
</gene>
<evidence type="ECO:0000313" key="5">
    <source>
        <dbReference type="Proteomes" id="UP000887116"/>
    </source>
</evidence>
<dbReference type="InterPro" id="IPR042089">
    <property type="entry name" value="Peptidase_M13_dom_2"/>
</dbReference>
<dbReference type="GO" id="GO:0005886">
    <property type="term" value="C:plasma membrane"/>
    <property type="evidence" value="ECO:0007669"/>
    <property type="project" value="TreeGrafter"/>
</dbReference>
<dbReference type="Pfam" id="PF05649">
    <property type="entry name" value="Peptidase_M13_N"/>
    <property type="match status" value="1"/>
</dbReference>
<evidence type="ECO:0000313" key="4">
    <source>
        <dbReference type="EMBL" id="GFR11858.1"/>
    </source>
</evidence>
<dbReference type="PANTHER" id="PTHR11733:SF167">
    <property type="entry name" value="FI17812P1-RELATED"/>
    <property type="match status" value="1"/>
</dbReference>
<accession>A0A8X6J661</accession>
<comment type="similarity">
    <text evidence="1">Belongs to the peptidase M13 family.</text>
</comment>
<dbReference type="InterPro" id="IPR008753">
    <property type="entry name" value="Peptidase_M13_N"/>
</dbReference>
<dbReference type="SUPFAM" id="SSF55486">
    <property type="entry name" value="Metalloproteases ('zincins'), catalytic domain"/>
    <property type="match status" value="1"/>
</dbReference>
<protein>
    <submittedName>
        <fullName evidence="4">Endothelin-converting enzyme homolog</fullName>
    </submittedName>
</protein>
<evidence type="ECO:0000256" key="1">
    <source>
        <dbReference type="ARBA" id="ARBA00007357"/>
    </source>
</evidence>
<dbReference type="AlphaFoldDB" id="A0A8X6J661"/>
<evidence type="ECO:0000313" key="3">
    <source>
        <dbReference type="EMBL" id="GFR11854.1"/>
    </source>
</evidence>
<feature type="domain" description="Peptidase M13 N-terminal" evidence="2">
    <location>
        <begin position="2"/>
        <end position="183"/>
    </location>
</feature>
<dbReference type="EMBL" id="BMAO01006828">
    <property type="protein sequence ID" value="GFR11854.1"/>
    <property type="molecule type" value="Genomic_DNA"/>
</dbReference>
<comment type="caution">
    <text evidence="4">The sequence shown here is derived from an EMBL/GenBank/DDBJ whole genome shotgun (WGS) entry which is preliminary data.</text>
</comment>
<dbReference type="PANTHER" id="PTHR11733">
    <property type="entry name" value="ZINC METALLOPROTEASE FAMILY M13 NEPRILYSIN-RELATED"/>
    <property type="match status" value="1"/>
</dbReference>
<keyword evidence="5" id="KW-1185">Reference proteome</keyword>
<dbReference type="GO" id="GO:0016485">
    <property type="term" value="P:protein processing"/>
    <property type="evidence" value="ECO:0007669"/>
    <property type="project" value="TreeGrafter"/>
</dbReference>
<dbReference type="OrthoDB" id="7984245at2759"/>
<reference evidence="4" key="1">
    <citation type="submission" date="2020-07" db="EMBL/GenBank/DDBJ databases">
        <title>Multicomponent nature underlies the extraordinary mechanical properties of spider dragline silk.</title>
        <authorList>
            <person name="Kono N."/>
            <person name="Nakamura H."/>
            <person name="Mori M."/>
            <person name="Yoshida Y."/>
            <person name="Ohtoshi R."/>
            <person name="Malay A.D."/>
            <person name="Moran D.A.P."/>
            <person name="Tomita M."/>
            <person name="Numata K."/>
            <person name="Arakawa K."/>
        </authorList>
    </citation>
    <scope>NUCLEOTIDE SEQUENCE</scope>
</reference>
<evidence type="ECO:0000259" key="2">
    <source>
        <dbReference type="Pfam" id="PF05649"/>
    </source>
</evidence>
<dbReference type="PROSITE" id="PS51885">
    <property type="entry name" value="NEPRILYSIN"/>
    <property type="match status" value="1"/>
</dbReference>
<proteinExistence type="inferred from homology"/>
<organism evidence="4 5">
    <name type="scientific">Trichonephila clavata</name>
    <name type="common">Joro spider</name>
    <name type="synonym">Nephila clavata</name>
    <dbReference type="NCBI Taxonomy" id="2740835"/>
    <lineage>
        <taxon>Eukaryota</taxon>
        <taxon>Metazoa</taxon>
        <taxon>Ecdysozoa</taxon>
        <taxon>Arthropoda</taxon>
        <taxon>Chelicerata</taxon>
        <taxon>Arachnida</taxon>
        <taxon>Araneae</taxon>
        <taxon>Araneomorphae</taxon>
        <taxon>Entelegynae</taxon>
        <taxon>Araneoidea</taxon>
        <taxon>Nephilidae</taxon>
        <taxon>Trichonephila</taxon>
    </lineage>
</organism>
<dbReference type="InterPro" id="IPR000718">
    <property type="entry name" value="Peptidase_M13"/>
</dbReference>
<dbReference type="Proteomes" id="UP000887116">
    <property type="component" value="Unassembled WGS sequence"/>
</dbReference>
<sequence length="192" mass="22197">MIGGWNISGEFNIKDWDFQKALELNNHYFKAESLFLWAVLADFKNTTRNILAVNQNSLILESRDNYLNKTMDGKVISAYLAHMTKVGVLLGGEENATRLQMQDVLEFKMKLAEILVPDEEQADHNKLYRKLTVSQLQEVAPFIYWRHYFNSAFKQVDREIKSSEPVMVLALDYLKKLSKLVTQYLSNAQGQV</sequence>